<organism evidence="1">
    <name type="scientific">marine metagenome</name>
    <dbReference type="NCBI Taxonomy" id="408172"/>
    <lineage>
        <taxon>unclassified sequences</taxon>
        <taxon>metagenomes</taxon>
        <taxon>ecological metagenomes</taxon>
    </lineage>
</organism>
<evidence type="ECO:0000313" key="1">
    <source>
        <dbReference type="EMBL" id="SVB28721.1"/>
    </source>
</evidence>
<protein>
    <submittedName>
        <fullName evidence="1">Uncharacterized protein</fullName>
    </submittedName>
</protein>
<proteinExistence type="predicted"/>
<gene>
    <name evidence="1" type="ORF">METZ01_LOCUS181575</name>
</gene>
<accession>A0A382CT32</accession>
<reference evidence="1" key="1">
    <citation type="submission" date="2018-05" db="EMBL/GenBank/DDBJ databases">
        <authorList>
            <person name="Lanie J.A."/>
            <person name="Ng W.-L."/>
            <person name="Kazmierczak K.M."/>
            <person name="Andrzejewski T.M."/>
            <person name="Davidsen T.M."/>
            <person name="Wayne K.J."/>
            <person name="Tettelin H."/>
            <person name="Glass J.I."/>
            <person name="Rusch D."/>
            <person name="Podicherti R."/>
            <person name="Tsui H.-C.T."/>
            <person name="Winkler M.E."/>
        </authorList>
    </citation>
    <scope>NUCLEOTIDE SEQUENCE</scope>
</reference>
<dbReference type="EMBL" id="UINC01035773">
    <property type="protein sequence ID" value="SVB28721.1"/>
    <property type="molecule type" value="Genomic_DNA"/>
</dbReference>
<name>A0A382CT32_9ZZZZ</name>
<dbReference type="AlphaFoldDB" id="A0A382CT32"/>
<sequence length="52" mass="5673">MSESKPRRKLAAILAADVGFSFRKVYSCSGMLGMKHICPFLCLPLLSGVVNE</sequence>